<dbReference type="EMBL" id="CAHS01000013">
    <property type="protein sequence ID" value="CCG86529.1"/>
    <property type="molecule type" value="Genomic_DNA"/>
</dbReference>
<sequence length="57" mass="6250">MDYQPIFFTRDRWPFIFAACDNLLSAGGKAPGALETCVPIFIDHPTGTLCHSVYTGS</sequence>
<dbReference type="AlphaFoldDB" id="V5Z6D8"/>
<reference evidence="1 2" key="1">
    <citation type="journal article" date="2013" name="Syst. Appl. Microbiol.">
        <title>Phylogenetic position and virulence apparatus of the pear flower necrosis pathogen Erwinia piriflorinigrans CFBP 5888T as assessed by comparative genomics.</title>
        <authorList>
            <person name="Smits T.H."/>
            <person name="Rezzonico F."/>
            <person name="Lopez M.M."/>
            <person name="Blom J."/>
            <person name="Goesmann A."/>
            <person name="Frey J.E."/>
            <person name="Duffy B."/>
        </authorList>
    </citation>
    <scope>NUCLEOTIDE SEQUENCE [LARGE SCALE GENOMIC DNA]</scope>
    <source>
        <strain evidence="2">CFBP5888</strain>
    </source>
</reference>
<evidence type="ECO:0000313" key="2">
    <source>
        <dbReference type="Proteomes" id="UP000018217"/>
    </source>
</evidence>
<gene>
    <name evidence="1" type="ORF">EPIR_1164</name>
</gene>
<comment type="caution">
    <text evidence="1">The sequence shown here is derived from an EMBL/GenBank/DDBJ whole genome shotgun (WGS) entry which is preliminary data.</text>
</comment>
<protein>
    <submittedName>
        <fullName evidence="1">Gluconate 2-dehydrogenase subunit 3 GADH subunit 3</fullName>
    </submittedName>
</protein>
<proteinExistence type="predicted"/>
<evidence type="ECO:0000313" key="1">
    <source>
        <dbReference type="EMBL" id="CCG86529.1"/>
    </source>
</evidence>
<organism evidence="1 2">
    <name type="scientific">Erwinia piriflorinigrans CFBP 5888</name>
    <dbReference type="NCBI Taxonomy" id="1161919"/>
    <lineage>
        <taxon>Bacteria</taxon>
        <taxon>Pseudomonadati</taxon>
        <taxon>Pseudomonadota</taxon>
        <taxon>Gammaproteobacteria</taxon>
        <taxon>Enterobacterales</taxon>
        <taxon>Erwiniaceae</taxon>
        <taxon>Erwinia</taxon>
    </lineage>
</organism>
<name>V5Z6D8_9GAMM</name>
<dbReference type="Proteomes" id="UP000018217">
    <property type="component" value="Unassembled WGS sequence"/>
</dbReference>
<keyword evidence="2" id="KW-1185">Reference proteome</keyword>
<dbReference type="STRING" id="1161919.EPIR_1164"/>
<accession>V5Z6D8</accession>